<proteinExistence type="predicted"/>
<dbReference type="Pfam" id="PF11951">
    <property type="entry name" value="Fungal_trans_2"/>
    <property type="match status" value="1"/>
</dbReference>
<name>A0AA38YDS0_9EURO</name>
<evidence type="ECO:0000256" key="1">
    <source>
        <dbReference type="ARBA" id="ARBA00004123"/>
    </source>
</evidence>
<evidence type="ECO:0000256" key="3">
    <source>
        <dbReference type="SAM" id="MobiDB-lite"/>
    </source>
</evidence>
<protein>
    <recommendedName>
        <fullName evidence="6">Transcription factor domain-containing protein</fullName>
    </recommendedName>
</protein>
<gene>
    <name evidence="4" type="ORF">H2204_001012</name>
</gene>
<accession>A0AA38YDS0</accession>
<reference evidence="4" key="1">
    <citation type="submission" date="2022-10" db="EMBL/GenBank/DDBJ databases">
        <title>Culturing micro-colonial fungi from biological soil crusts in the Mojave desert and describing Neophaeococcomyces mojavensis, and introducing the new genera and species Taxawa tesnikishii.</title>
        <authorList>
            <person name="Kurbessoian T."/>
            <person name="Stajich J.E."/>
        </authorList>
    </citation>
    <scope>NUCLEOTIDE SEQUENCE</scope>
    <source>
        <strain evidence="4">TK_35</strain>
    </source>
</reference>
<dbReference type="GO" id="GO:0045944">
    <property type="term" value="P:positive regulation of transcription by RNA polymerase II"/>
    <property type="evidence" value="ECO:0007669"/>
    <property type="project" value="TreeGrafter"/>
</dbReference>
<sequence length="736" mass="80141">MSNSYDGPSSTWTEHQLVEEEVQGASDNPSKSIAPGGHGSPSNGSKTYDGAQTGHLGSSDSHAAALIVPGKQQTDDSVLAASLGAPSGRGYEDDYTTEFPQQSNHPDITDSLIRSEGTTVNSETLGSYAYLEDFDSTLSQDDPLATSEWLGLFSPPGVVAEIQGSSQPLDLQENPLSPWSNSTMILSTRASVNQYSDANTTEIEDSSVGTTKHIQSDDCHPLYDLLSKRTGSCTTNATPGGVFNSIGPLQVPQQLSFNTATLLNHYFSAVCPISSCFDSPKNPFRTLFSEGHSSSELIYGCALSMSGAHLSCVSPGMKIIALNYQTQAISLLKETVARKQQRASTSSPATSDDLEELVIAIIMIGMSSPWHSSSIGVHHLQGGRILFRKWLDESRGNPPSRDTEASTAKRQSFLIGIMSYWEMLSSFVVDQCLEDLEYLETARGILNSATTQTIFPNPWTGICTPLVITLAKLGCLLRQNRLTRRLSVIKDAGSAQGQLLNTLLQDLQVLEKDILNYKIPSVDVVEDTADPGTTKQTLRSVAQIYQLTGLLELYTQVPEVFEQSTQAALVDGRTAQKLKDPAGGIVAELHHFAFRVAISILALISSIPISSGANMMLMVPLLSAGSRLQPCINRFAHNDDRMQFHGTPLTPLTESLVAFETHRAVDGHWRQFVRSRIDQIHRVVKLDSVQQAAKLMEAVWEIADAQNEPMSSSSQPRRPTYWMDVMSDKRLETLLG</sequence>
<dbReference type="GO" id="GO:0003700">
    <property type="term" value="F:DNA-binding transcription factor activity"/>
    <property type="evidence" value="ECO:0007669"/>
    <property type="project" value="TreeGrafter"/>
</dbReference>
<feature type="compositionally biased region" description="Polar residues" evidence="3">
    <location>
        <begin position="1"/>
        <end position="14"/>
    </location>
</feature>
<comment type="caution">
    <text evidence="4">The sequence shown here is derived from an EMBL/GenBank/DDBJ whole genome shotgun (WGS) entry which is preliminary data.</text>
</comment>
<dbReference type="GO" id="GO:0000976">
    <property type="term" value="F:transcription cis-regulatory region binding"/>
    <property type="evidence" value="ECO:0007669"/>
    <property type="project" value="TreeGrafter"/>
</dbReference>
<dbReference type="PANTHER" id="PTHR37534">
    <property type="entry name" value="TRANSCRIPTIONAL ACTIVATOR PROTEIN UGA3"/>
    <property type="match status" value="1"/>
</dbReference>
<keyword evidence="2" id="KW-0539">Nucleus</keyword>
<evidence type="ECO:0000313" key="4">
    <source>
        <dbReference type="EMBL" id="KAJ9645433.1"/>
    </source>
</evidence>
<dbReference type="AlphaFoldDB" id="A0AA38YDS0"/>
<evidence type="ECO:0000313" key="5">
    <source>
        <dbReference type="Proteomes" id="UP001172681"/>
    </source>
</evidence>
<evidence type="ECO:0008006" key="6">
    <source>
        <dbReference type="Google" id="ProtNLM"/>
    </source>
</evidence>
<organism evidence="4 5">
    <name type="scientific">Knufia peltigerae</name>
    <dbReference type="NCBI Taxonomy" id="1002370"/>
    <lineage>
        <taxon>Eukaryota</taxon>
        <taxon>Fungi</taxon>
        <taxon>Dikarya</taxon>
        <taxon>Ascomycota</taxon>
        <taxon>Pezizomycotina</taxon>
        <taxon>Eurotiomycetes</taxon>
        <taxon>Chaetothyriomycetidae</taxon>
        <taxon>Chaetothyriales</taxon>
        <taxon>Trichomeriaceae</taxon>
        <taxon>Knufia</taxon>
    </lineage>
</organism>
<keyword evidence="5" id="KW-1185">Reference proteome</keyword>
<dbReference type="PANTHER" id="PTHR37534:SF44">
    <property type="entry name" value="ZN(II)2CYS6 TRANSCRIPTION FACTOR (EUROFUNG)"/>
    <property type="match status" value="1"/>
</dbReference>
<dbReference type="EMBL" id="JAPDRN010000004">
    <property type="protein sequence ID" value="KAJ9645433.1"/>
    <property type="molecule type" value="Genomic_DNA"/>
</dbReference>
<dbReference type="Proteomes" id="UP001172681">
    <property type="component" value="Unassembled WGS sequence"/>
</dbReference>
<feature type="region of interest" description="Disordered" evidence="3">
    <location>
        <begin position="1"/>
        <end position="68"/>
    </location>
</feature>
<evidence type="ECO:0000256" key="2">
    <source>
        <dbReference type="ARBA" id="ARBA00023242"/>
    </source>
</evidence>
<dbReference type="InterPro" id="IPR021858">
    <property type="entry name" value="Fun_TF"/>
</dbReference>
<dbReference type="GO" id="GO:0005634">
    <property type="term" value="C:nucleus"/>
    <property type="evidence" value="ECO:0007669"/>
    <property type="project" value="UniProtKB-SubCell"/>
</dbReference>
<comment type="subcellular location">
    <subcellularLocation>
        <location evidence="1">Nucleus</location>
    </subcellularLocation>
</comment>